<keyword evidence="6" id="KW-1185">Reference proteome</keyword>
<dbReference type="SUPFAM" id="SSF110710">
    <property type="entry name" value="TTHA0583/YokD-like"/>
    <property type="match status" value="1"/>
</dbReference>
<dbReference type="GO" id="GO:0046353">
    <property type="term" value="F:aminoglycoside 3-N-acetyltransferase activity"/>
    <property type="evidence" value="ECO:0007669"/>
    <property type="project" value="UniProtKB-EC"/>
</dbReference>
<organism evidence="5 6">
    <name type="scientific">Micromonospora avicenniae</name>
    <dbReference type="NCBI Taxonomy" id="1198245"/>
    <lineage>
        <taxon>Bacteria</taxon>
        <taxon>Bacillati</taxon>
        <taxon>Actinomycetota</taxon>
        <taxon>Actinomycetes</taxon>
        <taxon>Micromonosporales</taxon>
        <taxon>Micromonosporaceae</taxon>
        <taxon>Micromonospora</taxon>
    </lineage>
</organism>
<name>A0A1N7AZR6_9ACTN</name>
<dbReference type="InterPro" id="IPR003679">
    <property type="entry name" value="Amioglycoside_AcTrfase"/>
</dbReference>
<comment type="catalytic activity">
    <reaction evidence="4">
        <text>a 2-deoxystreptamine antibiotic + acetyl-CoA = an N(3)-acetyl-2-deoxystreptamine antibiotic + CoA + H(+)</text>
        <dbReference type="Rhea" id="RHEA:12665"/>
        <dbReference type="ChEBI" id="CHEBI:15378"/>
        <dbReference type="ChEBI" id="CHEBI:57287"/>
        <dbReference type="ChEBI" id="CHEBI:57288"/>
        <dbReference type="ChEBI" id="CHEBI:57921"/>
        <dbReference type="ChEBI" id="CHEBI:77452"/>
        <dbReference type="EC" id="2.3.1.81"/>
    </reaction>
</comment>
<accession>A0A1N7AZR6</accession>
<protein>
    <recommendedName>
        <fullName evidence="4">Aminoglycoside N(3)-acetyltransferase</fullName>
        <ecNumber evidence="4">2.3.1.-</ecNumber>
    </recommendedName>
</protein>
<proteinExistence type="inferred from homology"/>
<keyword evidence="3 4" id="KW-0012">Acyltransferase</keyword>
<sequence>MPTRADGRADALHGHIDAARLVADLRALGLAAGRDVLVHCSLRRLGRPEGGPAALASALREVLGPTGTLLVPSENAGNSTSSRAYRAATRGMDARQLADYHAAMPGWDRAGTPSEGTGAFAEHVRSTPGALRSDHPQTSFAALGPRAWELTEGHDLDCHLGERSPLGRLYAAAGWILLLGVGYQACTALHLAEYWLPVPPPRRPYTCYRLIAGRRVRLDFDALDLDDSDFTAAGQALDEAPFVRRGQVGAADARLMPVRDTVGFAVDWFSAHRPDPGR</sequence>
<dbReference type="EC" id="2.3.1.-" evidence="4"/>
<evidence type="ECO:0000313" key="5">
    <source>
        <dbReference type="EMBL" id="SIR44609.1"/>
    </source>
</evidence>
<dbReference type="RefSeq" id="WP_245828283.1">
    <property type="nucleotide sequence ID" value="NZ_FTNF01000010.1"/>
</dbReference>
<comment type="similarity">
    <text evidence="1 4">Belongs to the antibiotic N-acetyltransferase family.</text>
</comment>
<keyword evidence="2 4" id="KW-0808">Transferase</keyword>
<reference evidence="5 6" key="1">
    <citation type="submission" date="2017-01" db="EMBL/GenBank/DDBJ databases">
        <authorList>
            <person name="Mah S.A."/>
            <person name="Swanson W.J."/>
            <person name="Moy G.W."/>
            <person name="Vacquier V.D."/>
        </authorList>
    </citation>
    <scope>NUCLEOTIDE SEQUENCE [LARGE SCALE GENOMIC DNA]</scope>
    <source>
        <strain evidence="5 6">DSM 45758</strain>
    </source>
</reference>
<dbReference type="AlphaFoldDB" id="A0A1N7AZR6"/>
<dbReference type="Proteomes" id="UP000186004">
    <property type="component" value="Unassembled WGS sequence"/>
</dbReference>
<dbReference type="GO" id="GO:0046677">
    <property type="term" value="P:response to antibiotic"/>
    <property type="evidence" value="ECO:0007669"/>
    <property type="project" value="UniProtKB-KW"/>
</dbReference>
<dbReference type="STRING" id="1198245.SAMN05444858_11042"/>
<evidence type="ECO:0000256" key="2">
    <source>
        <dbReference type="ARBA" id="ARBA00022679"/>
    </source>
</evidence>
<dbReference type="InterPro" id="IPR028345">
    <property type="entry name" value="Antibiotic_NAT-like"/>
</dbReference>
<gene>
    <name evidence="5" type="ORF">SAMN05444858_11042</name>
</gene>
<evidence type="ECO:0000256" key="1">
    <source>
        <dbReference type="ARBA" id="ARBA00006383"/>
    </source>
</evidence>
<evidence type="ECO:0000256" key="3">
    <source>
        <dbReference type="ARBA" id="ARBA00023315"/>
    </source>
</evidence>
<evidence type="ECO:0000313" key="6">
    <source>
        <dbReference type="Proteomes" id="UP000186004"/>
    </source>
</evidence>
<dbReference type="PANTHER" id="PTHR11104">
    <property type="entry name" value="AMINOGLYCOSIDE N3-ACETYLTRANSFERASE"/>
    <property type="match status" value="1"/>
</dbReference>
<evidence type="ECO:0000256" key="4">
    <source>
        <dbReference type="RuleBase" id="RU365031"/>
    </source>
</evidence>
<dbReference type="PANTHER" id="PTHR11104:SF0">
    <property type="entry name" value="SPBETA PROPHAGE-DERIVED AMINOGLYCOSIDE N(3')-ACETYLTRANSFERASE-LIKE PROTEIN YOKD"/>
    <property type="match status" value="1"/>
</dbReference>
<keyword evidence="4" id="KW-0046">Antibiotic resistance</keyword>
<dbReference type="Pfam" id="PF02522">
    <property type="entry name" value="Antibiotic_NAT"/>
    <property type="match status" value="1"/>
</dbReference>
<dbReference type="EMBL" id="FTNF01000010">
    <property type="protein sequence ID" value="SIR44609.1"/>
    <property type="molecule type" value="Genomic_DNA"/>
</dbReference>